<dbReference type="PANTHER" id="PTHR45747">
    <property type="entry name" value="HISTONE-LYSINE N-METHYLTRANSFERASE E(Z)"/>
    <property type="match status" value="1"/>
</dbReference>
<dbReference type="Proteomes" id="UP000809789">
    <property type="component" value="Unassembled WGS sequence"/>
</dbReference>
<organism evidence="10 11">
    <name type="scientific">Elsinoe batatas</name>
    <dbReference type="NCBI Taxonomy" id="2601811"/>
    <lineage>
        <taxon>Eukaryota</taxon>
        <taxon>Fungi</taxon>
        <taxon>Dikarya</taxon>
        <taxon>Ascomycota</taxon>
        <taxon>Pezizomycotina</taxon>
        <taxon>Dothideomycetes</taxon>
        <taxon>Dothideomycetidae</taxon>
        <taxon>Myriangiales</taxon>
        <taxon>Elsinoaceae</taxon>
        <taxon>Elsinoe</taxon>
    </lineage>
</organism>
<feature type="compositionally biased region" description="Polar residues" evidence="7">
    <location>
        <begin position="225"/>
        <end position="246"/>
    </location>
</feature>
<dbReference type="SMART" id="SM00317">
    <property type="entry name" value="SET"/>
    <property type="match status" value="1"/>
</dbReference>
<feature type="compositionally biased region" description="Acidic residues" evidence="7">
    <location>
        <begin position="1311"/>
        <end position="1324"/>
    </location>
</feature>
<proteinExistence type="predicted"/>
<feature type="compositionally biased region" description="Basic residues" evidence="7">
    <location>
        <begin position="1331"/>
        <end position="1340"/>
    </location>
</feature>
<dbReference type="InterPro" id="IPR001214">
    <property type="entry name" value="SET_dom"/>
</dbReference>
<dbReference type="Pfam" id="PF18264">
    <property type="entry name" value="preSET_CXC"/>
    <property type="match status" value="1"/>
</dbReference>
<feature type="region of interest" description="Disordered" evidence="7">
    <location>
        <begin position="1"/>
        <end position="478"/>
    </location>
</feature>
<feature type="compositionally biased region" description="Basic residues" evidence="7">
    <location>
        <begin position="1204"/>
        <end position="1218"/>
    </location>
</feature>
<dbReference type="InterPro" id="IPR041355">
    <property type="entry name" value="Pre-SET_CXC"/>
</dbReference>
<evidence type="ECO:0000259" key="9">
    <source>
        <dbReference type="PROSITE" id="PS51633"/>
    </source>
</evidence>
<dbReference type="PROSITE" id="PS50280">
    <property type="entry name" value="SET"/>
    <property type="match status" value="1"/>
</dbReference>
<feature type="compositionally biased region" description="Basic and acidic residues" evidence="7">
    <location>
        <begin position="628"/>
        <end position="638"/>
    </location>
</feature>
<sequence>MAPSASSDHIIVIDDEPTSARPPAMKPITSPSVATSINGSFRRNFSANNNPLIPRHIDDDLREIPRPYNFGPSEKRKSARATAANASIHSTADTASTRDLKRKRHDGKYQRAVSSLMPVKRPRPSRSSPVHTPKLLVRDHGSKDETGSSSVAPRPAGNTNTDIARPSMHDTHGSAAQTPHGQINGQLHAGAERFAALAQSQKRLDAVDRGTKQNTAAKDRISASGRVQVTQPPGTPASDTSRSQISSERRTMSVPRASYFPDTPSSLPSQPGRDANRFPSSQMSFGGRDISRLAPGDSARHSMSPFSLSKAVNNTGTGKSIQQPATNLAGSAGRSAATPSSSGAVSRESTARRDLSGHKTSGVQQVGTSTSVTSKNHDRIALHDLQQTKSHDDHPSLLRMVSGRNASHTIDDNRARKLATRKQYFSGQTVDRRSDTSSENARVGDQGTKPAQTGPPSEASAQQPSRTQALTNGTLSPLSTSTQVDAVAREPSMDVQVSLNPSTLPITQTRTPESSRAVTPTRFSSPSRKFTSIVMPPPAVPAPPTHKPVESKQDVEDALARCMTSFVEDQRYTVKMALAKARCVRKVLEESGLATSQPQRVFMEDTLERSLTNGMIGVKRSNPFVDLKPTHRTKDGKPDGTFNSVTLETLDPGGKRLKAPPQMIGCQPTRWKDPSKSTPAYTHCTQVRKNVAAPNQRALHSYPYFGENVDDKVYEALHSRYDIDVPQRNRKVLQGQQSRQYMSKVRQWLEQIGSSENDILYFLLNPDPEGDIYGNRDKHCKEDFNRDGNRWSKVFDTLNKSTYSVKQVQTAAWACDTFLAKARFSIWHIVRKAPITDLEVPHDDSLLDQAQALACRVCHEHDCPYHIDFQEVTTDDESYDEEDPVASAEALDVDHPPENNLKRHVTIAQPLTERPDSRDEIVVASRPRSRDKAAYKRLLEQIVETSNHDRNRFYPCFHPGKSCSNENCKCFRDGLLCEKACGCSASCDRKFQGCSCVSGSRKVCYQDDRCDCFRLHRECDADLCVGCGADVALDPENRHDENLRKECCQNINMQLGIPKRTILGRSRIHGFGLYSGEKIKKHEFVGEYSGEIVLEDERIRRGEVYEIQKMSYLFILTADQEIDSHHVGNKIRFVNHASNTGRNGACNLRAEIVICNMTPRIGMYAIRDIEVGEELFFNYGDHYMSLLKDTAAADDQGEKDKGKNKAGRKKKAVRRRKKLVDEFAEPEYDEPELVEKGEGSAASKKVTPRWRDDRGKDKRGMASKSAGYGTPMDLDEGEEIAESEADEPEAEPEETPIKTRRGGKRKKMVVDEDEVEESDFEPEGVEAPRRVSGRAAKRRRLEPQKDEDEEETAPVTDESDEEQEVRRYVAPIINGKKKRGRPKKSFYEGGDD</sequence>
<dbReference type="EMBL" id="JAESVG020000008">
    <property type="protein sequence ID" value="KAG8625220.1"/>
    <property type="molecule type" value="Genomic_DNA"/>
</dbReference>
<dbReference type="GO" id="GO:0140951">
    <property type="term" value="F:histone H3K27 trimethyltransferase activity"/>
    <property type="evidence" value="ECO:0007669"/>
    <property type="project" value="UniProtKB-EC"/>
</dbReference>
<dbReference type="OrthoDB" id="6141102at2759"/>
<keyword evidence="5" id="KW-0804">Transcription</keyword>
<dbReference type="PROSITE" id="PS51633">
    <property type="entry name" value="CXC"/>
    <property type="match status" value="1"/>
</dbReference>
<dbReference type="GO" id="GO:0005634">
    <property type="term" value="C:nucleus"/>
    <property type="evidence" value="ECO:0007669"/>
    <property type="project" value="TreeGrafter"/>
</dbReference>
<dbReference type="PANTHER" id="PTHR45747:SF4">
    <property type="entry name" value="HISTONE-LYSINE N-METHYLTRANSFERASE E(Z)"/>
    <property type="match status" value="1"/>
</dbReference>
<dbReference type="Pfam" id="PF00856">
    <property type="entry name" value="SET"/>
    <property type="match status" value="1"/>
</dbReference>
<feature type="region of interest" description="Disordered" evidence="7">
    <location>
        <begin position="1194"/>
        <end position="1392"/>
    </location>
</feature>
<evidence type="ECO:0000259" key="8">
    <source>
        <dbReference type="PROSITE" id="PS50280"/>
    </source>
</evidence>
<evidence type="ECO:0000256" key="1">
    <source>
        <dbReference type="ARBA" id="ARBA00022603"/>
    </source>
</evidence>
<protein>
    <recommendedName>
        <fullName evidence="12">SET domain-containing protein</fullName>
    </recommendedName>
</protein>
<feature type="compositionally biased region" description="Polar residues" evidence="7">
    <location>
        <begin position="84"/>
        <end position="97"/>
    </location>
</feature>
<feature type="compositionally biased region" description="Polar residues" evidence="7">
    <location>
        <begin position="504"/>
        <end position="530"/>
    </location>
</feature>
<feature type="compositionally biased region" description="Basic and acidic residues" evidence="7">
    <location>
        <begin position="55"/>
        <end position="65"/>
    </location>
</feature>
<evidence type="ECO:0000313" key="11">
    <source>
        <dbReference type="Proteomes" id="UP000809789"/>
    </source>
</evidence>
<feature type="compositionally biased region" description="Acidic residues" evidence="7">
    <location>
        <begin position="1345"/>
        <end position="1363"/>
    </location>
</feature>
<feature type="compositionally biased region" description="Polar residues" evidence="7">
    <location>
        <begin position="449"/>
        <end position="478"/>
    </location>
</feature>
<feature type="compositionally biased region" description="Polar residues" evidence="7">
    <location>
        <begin position="29"/>
        <end position="51"/>
    </location>
</feature>
<feature type="compositionally biased region" description="Acidic residues" evidence="7">
    <location>
        <begin position="1222"/>
        <end position="1232"/>
    </location>
</feature>
<feature type="compositionally biased region" description="Polar residues" evidence="7">
    <location>
        <begin position="337"/>
        <end position="348"/>
    </location>
</feature>
<evidence type="ECO:0000313" key="10">
    <source>
        <dbReference type="EMBL" id="KAG8625220.1"/>
    </source>
</evidence>
<feature type="compositionally biased region" description="Polar residues" evidence="7">
    <location>
        <begin position="304"/>
        <end position="329"/>
    </location>
</feature>
<feature type="compositionally biased region" description="Basic and acidic residues" evidence="7">
    <location>
        <begin position="202"/>
        <end position="221"/>
    </location>
</feature>
<name>A0A8K0KXT2_9PEZI</name>
<keyword evidence="3" id="KW-0949">S-adenosyl-L-methionine</keyword>
<evidence type="ECO:0000256" key="4">
    <source>
        <dbReference type="ARBA" id="ARBA00023015"/>
    </source>
</evidence>
<dbReference type="GO" id="GO:0031507">
    <property type="term" value="P:heterochromatin formation"/>
    <property type="evidence" value="ECO:0007669"/>
    <property type="project" value="TreeGrafter"/>
</dbReference>
<dbReference type="Gene3D" id="2.170.270.10">
    <property type="entry name" value="SET domain"/>
    <property type="match status" value="1"/>
</dbReference>
<feature type="region of interest" description="Disordered" evidence="7">
    <location>
        <begin position="622"/>
        <end position="679"/>
    </location>
</feature>
<feature type="domain" description="CXC" evidence="9">
    <location>
        <begin position="935"/>
        <end position="1044"/>
    </location>
</feature>
<dbReference type="GO" id="GO:0003682">
    <property type="term" value="F:chromatin binding"/>
    <property type="evidence" value="ECO:0007669"/>
    <property type="project" value="TreeGrafter"/>
</dbReference>
<feature type="compositionally biased region" description="Basic and acidic residues" evidence="7">
    <location>
        <begin position="136"/>
        <end position="146"/>
    </location>
</feature>
<dbReference type="GO" id="GO:0032259">
    <property type="term" value="P:methylation"/>
    <property type="evidence" value="ECO:0007669"/>
    <property type="project" value="UniProtKB-KW"/>
</dbReference>
<evidence type="ECO:0000256" key="7">
    <source>
        <dbReference type="SAM" id="MobiDB-lite"/>
    </source>
</evidence>
<feature type="compositionally biased region" description="Polar residues" evidence="7">
    <location>
        <begin position="358"/>
        <end position="374"/>
    </location>
</feature>
<dbReference type="InterPro" id="IPR046341">
    <property type="entry name" value="SET_dom_sf"/>
</dbReference>
<feature type="domain" description="SET" evidence="8">
    <location>
        <begin position="1059"/>
        <end position="1180"/>
    </location>
</feature>
<keyword evidence="11" id="KW-1185">Reference proteome</keyword>
<feature type="compositionally biased region" description="Polar residues" evidence="7">
    <location>
        <begin position="174"/>
        <end position="185"/>
    </location>
</feature>
<feature type="compositionally biased region" description="Polar residues" evidence="7">
    <location>
        <begin position="147"/>
        <end position="162"/>
    </location>
</feature>
<feature type="region of interest" description="Disordered" evidence="7">
    <location>
        <begin position="504"/>
        <end position="534"/>
    </location>
</feature>
<dbReference type="InterPro" id="IPR026489">
    <property type="entry name" value="CXC_dom"/>
</dbReference>
<reference evidence="10" key="1">
    <citation type="submission" date="2021-07" db="EMBL/GenBank/DDBJ databases">
        <title>Elsinoe batatas strain:CRI-CJ2 Genome sequencing and assembly.</title>
        <authorList>
            <person name="Huang L."/>
        </authorList>
    </citation>
    <scope>NUCLEOTIDE SEQUENCE</scope>
    <source>
        <strain evidence="10">CRI-CJ2</strain>
    </source>
</reference>
<evidence type="ECO:0000256" key="5">
    <source>
        <dbReference type="ARBA" id="ARBA00023163"/>
    </source>
</evidence>
<keyword evidence="1" id="KW-0489">Methyltransferase</keyword>
<gene>
    <name evidence="10" type="ORF">KVT40_006971</name>
</gene>
<keyword evidence="4" id="KW-0805">Transcription regulation</keyword>
<dbReference type="SUPFAM" id="SSF82199">
    <property type="entry name" value="SET domain"/>
    <property type="match status" value="1"/>
</dbReference>
<feature type="compositionally biased region" description="Basic residues" evidence="7">
    <location>
        <begin position="1298"/>
        <end position="1307"/>
    </location>
</feature>
<evidence type="ECO:0000256" key="2">
    <source>
        <dbReference type="ARBA" id="ARBA00022679"/>
    </source>
</evidence>
<feature type="compositionally biased region" description="Basic residues" evidence="7">
    <location>
        <begin position="1375"/>
        <end position="1384"/>
    </location>
</feature>
<dbReference type="InterPro" id="IPR045318">
    <property type="entry name" value="EZH1/2-like"/>
</dbReference>
<feature type="compositionally biased region" description="Basic and acidic residues" evidence="7">
    <location>
        <begin position="1249"/>
        <end position="1260"/>
    </location>
</feature>
<comment type="catalytic activity">
    <reaction evidence="6">
        <text>L-lysyl(27)-[histone H3] + 3 S-adenosyl-L-methionine = N(6),N(6),N(6)-trimethyl-L-lysyl(27)-[histone H3] + 3 S-adenosyl-L-homocysteine + 3 H(+)</text>
        <dbReference type="Rhea" id="RHEA:60292"/>
        <dbReference type="Rhea" id="RHEA-COMP:15535"/>
        <dbReference type="Rhea" id="RHEA-COMP:15548"/>
        <dbReference type="ChEBI" id="CHEBI:15378"/>
        <dbReference type="ChEBI" id="CHEBI:29969"/>
        <dbReference type="ChEBI" id="CHEBI:57856"/>
        <dbReference type="ChEBI" id="CHEBI:59789"/>
        <dbReference type="ChEBI" id="CHEBI:61961"/>
        <dbReference type="EC" id="2.1.1.356"/>
    </reaction>
</comment>
<evidence type="ECO:0008006" key="12">
    <source>
        <dbReference type="Google" id="ProtNLM"/>
    </source>
</evidence>
<accession>A0A8K0KXT2</accession>
<keyword evidence="2" id="KW-0808">Transferase</keyword>
<comment type="caution">
    <text evidence="10">The sequence shown here is derived from an EMBL/GenBank/DDBJ whole genome shotgun (WGS) entry which is preliminary data.</text>
</comment>
<evidence type="ECO:0000256" key="3">
    <source>
        <dbReference type="ARBA" id="ARBA00022691"/>
    </source>
</evidence>
<evidence type="ECO:0000256" key="6">
    <source>
        <dbReference type="ARBA" id="ARBA00048568"/>
    </source>
</evidence>
<feature type="compositionally biased region" description="Acidic residues" evidence="7">
    <location>
        <begin position="1273"/>
        <end position="1294"/>
    </location>
</feature>